<dbReference type="OrthoDB" id="5397330at2759"/>
<name>A0A1V8T131_9PEZI</name>
<protein>
    <submittedName>
        <fullName evidence="2">Uncharacterized protein</fullName>
    </submittedName>
</protein>
<evidence type="ECO:0000313" key="2">
    <source>
        <dbReference type="EMBL" id="OQO04872.1"/>
    </source>
</evidence>
<feature type="compositionally biased region" description="Polar residues" evidence="1">
    <location>
        <begin position="191"/>
        <end position="203"/>
    </location>
</feature>
<gene>
    <name evidence="2" type="ORF">B0A48_07889</name>
</gene>
<feature type="compositionally biased region" description="Polar residues" evidence="1">
    <location>
        <begin position="139"/>
        <end position="162"/>
    </location>
</feature>
<dbReference type="STRING" id="1507870.A0A1V8T131"/>
<sequence>MPIIRNPFRTKDENVRPATAVNDEKPGSVRPSLDISREEKARAEYKLSEINDSGVCLPPSPGEEKKTFWGRGGSSRSTTTTSSAHRSLLADTEPFNISRESFDSYRRSFDISGRSPVIGPNEGTRPRVSLDSRAFQPLPRSSATFARSPLPSSQQVQAVPQTTKEEDFEDVGLEDPKPMPAKKRGLFARLTDSNSNDTQQTTAGAEAKTSDKWHFGARKRGQSGQGAELGSIPTREETPKPESGLRRSETPKPVEGTAQVPSAEAAS</sequence>
<comment type="caution">
    <text evidence="2">The sequence shown here is derived from an EMBL/GenBank/DDBJ whole genome shotgun (WGS) entry which is preliminary data.</text>
</comment>
<evidence type="ECO:0000256" key="1">
    <source>
        <dbReference type="SAM" id="MobiDB-lite"/>
    </source>
</evidence>
<accession>A0A1V8T131</accession>
<feature type="compositionally biased region" description="Basic and acidic residues" evidence="1">
    <location>
        <begin position="234"/>
        <end position="252"/>
    </location>
</feature>
<organism evidence="2 3">
    <name type="scientific">Cryoendolithus antarcticus</name>
    <dbReference type="NCBI Taxonomy" id="1507870"/>
    <lineage>
        <taxon>Eukaryota</taxon>
        <taxon>Fungi</taxon>
        <taxon>Dikarya</taxon>
        <taxon>Ascomycota</taxon>
        <taxon>Pezizomycotina</taxon>
        <taxon>Dothideomycetes</taxon>
        <taxon>Dothideomycetidae</taxon>
        <taxon>Cladosporiales</taxon>
        <taxon>Cladosporiaceae</taxon>
        <taxon>Cryoendolithus</taxon>
    </lineage>
</organism>
<feature type="compositionally biased region" description="Low complexity" evidence="1">
    <location>
        <begin position="74"/>
        <end position="83"/>
    </location>
</feature>
<dbReference type="EMBL" id="NAJO01000020">
    <property type="protein sequence ID" value="OQO04872.1"/>
    <property type="molecule type" value="Genomic_DNA"/>
</dbReference>
<dbReference type="Proteomes" id="UP000192596">
    <property type="component" value="Unassembled WGS sequence"/>
</dbReference>
<proteinExistence type="predicted"/>
<feature type="region of interest" description="Disordered" evidence="1">
    <location>
        <begin position="1"/>
        <end position="38"/>
    </location>
</feature>
<feature type="region of interest" description="Disordered" evidence="1">
    <location>
        <begin position="53"/>
        <end position="95"/>
    </location>
</feature>
<keyword evidence="3" id="KW-1185">Reference proteome</keyword>
<feature type="region of interest" description="Disordered" evidence="1">
    <location>
        <begin position="110"/>
        <end position="267"/>
    </location>
</feature>
<dbReference type="AlphaFoldDB" id="A0A1V8T131"/>
<evidence type="ECO:0000313" key="3">
    <source>
        <dbReference type="Proteomes" id="UP000192596"/>
    </source>
</evidence>
<dbReference type="InParanoid" id="A0A1V8T131"/>
<reference evidence="3" key="1">
    <citation type="submission" date="2017-03" db="EMBL/GenBank/DDBJ databases">
        <title>Genomes of endolithic fungi from Antarctica.</title>
        <authorList>
            <person name="Coleine C."/>
            <person name="Masonjones S."/>
            <person name="Stajich J.E."/>
        </authorList>
    </citation>
    <scope>NUCLEOTIDE SEQUENCE [LARGE SCALE GENOMIC DNA]</scope>
    <source>
        <strain evidence="3">CCFEE 5527</strain>
    </source>
</reference>